<name>A0A7J8CNK8_ROUAE</name>
<keyword evidence="3" id="KW-1185">Reference proteome</keyword>
<sequence>MAVGLCKSMSQGLVTFRDVALNFSQEEWEWLDPSQKDLYRDVMLENYRNLVWLGLSISKPNIIFLLEQGKEPWMVESEMSDGQYTNWESWYEIKELSPKWYTDEEEISQRIIMKRLTSSDLECSSFREAWKYEGEFEQHLENQEKNFRNCKFQEFNKVKNSPAVFCCSIFFFAIT</sequence>
<protein>
    <submittedName>
        <fullName evidence="2">Zinc finger protein 527</fullName>
    </submittedName>
</protein>
<dbReference type="EMBL" id="JACASE010000014">
    <property type="protein sequence ID" value="KAF6412468.1"/>
    <property type="molecule type" value="Genomic_DNA"/>
</dbReference>
<dbReference type="GO" id="GO:0006355">
    <property type="term" value="P:regulation of DNA-templated transcription"/>
    <property type="evidence" value="ECO:0007669"/>
    <property type="project" value="InterPro"/>
</dbReference>
<accession>A0A7J8CNK8</accession>
<dbReference type="PANTHER" id="PTHR23232">
    <property type="entry name" value="KRAB DOMAIN C2H2 ZINC FINGER"/>
    <property type="match status" value="1"/>
</dbReference>
<dbReference type="PANTHER" id="PTHR23232:SF157">
    <property type="entry name" value="ZINC FINGER PROTEIN 525"/>
    <property type="match status" value="1"/>
</dbReference>
<dbReference type="Proteomes" id="UP000593571">
    <property type="component" value="Unassembled WGS sequence"/>
</dbReference>
<dbReference type="InterPro" id="IPR001909">
    <property type="entry name" value="KRAB"/>
</dbReference>
<dbReference type="InterPro" id="IPR050169">
    <property type="entry name" value="Krueppel_C2H2_ZnF"/>
</dbReference>
<gene>
    <name evidence="2" type="ORF">HJG63_021176</name>
</gene>
<dbReference type="SMART" id="SM00349">
    <property type="entry name" value="KRAB"/>
    <property type="match status" value="1"/>
</dbReference>
<dbReference type="Pfam" id="PF01352">
    <property type="entry name" value="KRAB"/>
    <property type="match status" value="1"/>
</dbReference>
<dbReference type="CDD" id="cd07765">
    <property type="entry name" value="KRAB_A-box"/>
    <property type="match status" value="1"/>
</dbReference>
<evidence type="ECO:0000313" key="3">
    <source>
        <dbReference type="Proteomes" id="UP000593571"/>
    </source>
</evidence>
<dbReference type="AlphaFoldDB" id="A0A7J8CNK8"/>
<dbReference type="InterPro" id="IPR036051">
    <property type="entry name" value="KRAB_dom_sf"/>
</dbReference>
<dbReference type="SUPFAM" id="SSF109640">
    <property type="entry name" value="KRAB domain (Kruppel-associated box)"/>
    <property type="match status" value="1"/>
</dbReference>
<evidence type="ECO:0000313" key="2">
    <source>
        <dbReference type="EMBL" id="KAF6412468.1"/>
    </source>
</evidence>
<reference evidence="2 3" key="1">
    <citation type="journal article" date="2020" name="Nature">
        <title>Six reference-quality genomes reveal evolution of bat adaptations.</title>
        <authorList>
            <person name="Jebb D."/>
            <person name="Huang Z."/>
            <person name="Pippel M."/>
            <person name="Hughes G.M."/>
            <person name="Lavrichenko K."/>
            <person name="Devanna P."/>
            <person name="Winkler S."/>
            <person name="Jermiin L.S."/>
            <person name="Skirmuntt E.C."/>
            <person name="Katzourakis A."/>
            <person name="Burkitt-Gray L."/>
            <person name="Ray D.A."/>
            <person name="Sullivan K.A.M."/>
            <person name="Roscito J.G."/>
            <person name="Kirilenko B.M."/>
            <person name="Davalos L.M."/>
            <person name="Corthals A.P."/>
            <person name="Power M.L."/>
            <person name="Jones G."/>
            <person name="Ransome R.D."/>
            <person name="Dechmann D.K.N."/>
            <person name="Locatelli A.G."/>
            <person name="Puechmaille S.J."/>
            <person name="Fedrigo O."/>
            <person name="Jarvis E.D."/>
            <person name="Hiller M."/>
            <person name="Vernes S.C."/>
            <person name="Myers E.W."/>
            <person name="Teeling E.C."/>
        </authorList>
    </citation>
    <scope>NUCLEOTIDE SEQUENCE [LARGE SCALE GENOMIC DNA]</scope>
    <source>
        <strain evidence="2">MRouAeg1</strain>
        <tissue evidence="2">Muscle</tissue>
    </source>
</reference>
<evidence type="ECO:0000259" key="1">
    <source>
        <dbReference type="PROSITE" id="PS50805"/>
    </source>
</evidence>
<dbReference type="PROSITE" id="PS50805">
    <property type="entry name" value="KRAB"/>
    <property type="match status" value="1"/>
</dbReference>
<proteinExistence type="predicted"/>
<comment type="caution">
    <text evidence="2">The sequence shown here is derived from an EMBL/GenBank/DDBJ whole genome shotgun (WGS) entry which is preliminary data.</text>
</comment>
<organism evidence="2 3">
    <name type="scientific">Rousettus aegyptiacus</name>
    <name type="common">Egyptian fruit bat</name>
    <name type="synonym">Pteropus aegyptiacus</name>
    <dbReference type="NCBI Taxonomy" id="9407"/>
    <lineage>
        <taxon>Eukaryota</taxon>
        <taxon>Metazoa</taxon>
        <taxon>Chordata</taxon>
        <taxon>Craniata</taxon>
        <taxon>Vertebrata</taxon>
        <taxon>Euteleostomi</taxon>
        <taxon>Mammalia</taxon>
        <taxon>Eutheria</taxon>
        <taxon>Laurasiatheria</taxon>
        <taxon>Chiroptera</taxon>
        <taxon>Yinpterochiroptera</taxon>
        <taxon>Pteropodoidea</taxon>
        <taxon>Pteropodidae</taxon>
        <taxon>Rousettinae</taxon>
        <taxon>Rousettus</taxon>
    </lineage>
</organism>
<feature type="domain" description="KRAB" evidence="1">
    <location>
        <begin position="14"/>
        <end position="85"/>
    </location>
</feature>
<dbReference type="Gene3D" id="6.10.140.140">
    <property type="match status" value="1"/>
</dbReference>